<protein>
    <submittedName>
        <fullName evidence="2">Uncharacterized protein</fullName>
    </submittedName>
</protein>
<dbReference type="AlphaFoldDB" id="A0A381NXJ7"/>
<feature type="non-terminal residue" evidence="2">
    <location>
        <position position="68"/>
    </location>
</feature>
<sequence length="68" mass="7589">MQNEGDLGKNNQQFQKGQVELPDWVDPETGIDLTTNQPYVKIPYKPVEKAAIVSPALNKPLPAWADQI</sequence>
<name>A0A381NXJ7_9ZZZZ</name>
<feature type="region of interest" description="Disordered" evidence="1">
    <location>
        <begin position="1"/>
        <end position="30"/>
    </location>
</feature>
<reference evidence="2" key="1">
    <citation type="submission" date="2018-05" db="EMBL/GenBank/DDBJ databases">
        <authorList>
            <person name="Lanie J.A."/>
            <person name="Ng W.-L."/>
            <person name="Kazmierczak K.M."/>
            <person name="Andrzejewski T.M."/>
            <person name="Davidsen T.M."/>
            <person name="Wayne K.J."/>
            <person name="Tettelin H."/>
            <person name="Glass J.I."/>
            <person name="Rusch D."/>
            <person name="Podicherti R."/>
            <person name="Tsui H.-C.T."/>
            <person name="Winkler M.E."/>
        </authorList>
    </citation>
    <scope>NUCLEOTIDE SEQUENCE</scope>
</reference>
<feature type="compositionally biased region" description="Polar residues" evidence="1">
    <location>
        <begin position="1"/>
        <end position="16"/>
    </location>
</feature>
<proteinExistence type="predicted"/>
<accession>A0A381NXJ7</accession>
<dbReference type="EMBL" id="UINC01000669">
    <property type="protein sequence ID" value="SUZ59290.1"/>
    <property type="molecule type" value="Genomic_DNA"/>
</dbReference>
<gene>
    <name evidence="2" type="ORF">METZ01_LOCUS12144</name>
</gene>
<organism evidence="2">
    <name type="scientific">marine metagenome</name>
    <dbReference type="NCBI Taxonomy" id="408172"/>
    <lineage>
        <taxon>unclassified sequences</taxon>
        <taxon>metagenomes</taxon>
        <taxon>ecological metagenomes</taxon>
    </lineage>
</organism>
<evidence type="ECO:0000256" key="1">
    <source>
        <dbReference type="SAM" id="MobiDB-lite"/>
    </source>
</evidence>
<evidence type="ECO:0000313" key="2">
    <source>
        <dbReference type="EMBL" id="SUZ59290.1"/>
    </source>
</evidence>